<organism evidence="2 3">
    <name type="scientific">Leptothoe spongobia TAU-MAC 1115</name>
    <dbReference type="NCBI Taxonomy" id="1967444"/>
    <lineage>
        <taxon>Bacteria</taxon>
        <taxon>Bacillati</taxon>
        <taxon>Cyanobacteriota</taxon>
        <taxon>Cyanophyceae</taxon>
        <taxon>Nodosilineales</taxon>
        <taxon>Cymatolegaceae</taxon>
        <taxon>Leptothoe</taxon>
        <taxon>Leptothoe spongobia</taxon>
    </lineage>
</organism>
<dbReference type="AlphaFoldDB" id="A0A947DCI3"/>
<dbReference type="Proteomes" id="UP000717364">
    <property type="component" value="Unassembled WGS sequence"/>
</dbReference>
<name>A0A947DCI3_9CYAN</name>
<dbReference type="Pfam" id="PF05685">
    <property type="entry name" value="Uma2"/>
    <property type="match status" value="1"/>
</dbReference>
<keyword evidence="2" id="KW-0255">Endonuclease</keyword>
<evidence type="ECO:0000259" key="1">
    <source>
        <dbReference type="Pfam" id="PF05685"/>
    </source>
</evidence>
<dbReference type="GO" id="GO:0004519">
    <property type="term" value="F:endonuclease activity"/>
    <property type="evidence" value="ECO:0007669"/>
    <property type="project" value="UniProtKB-KW"/>
</dbReference>
<reference evidence="2" key="1">
    <citation type="submission" date="2020-11" db="EMBL/GenBank/DDBJ databases">
        <authorList>
            <person name="Konstantinou D."/>
            <person name="Gkelis S."/>
            <person name="Popin R."/>
            <person name="Fewer D."/>
            <person name="Sivonen K."/>
        </authorList>
    </citation>
    <scope>NUCLEOTIDE SEQUENCE</scope>
    <source>
        <strain evidence="2">TAU-MAC 1115</strain>
    </source>
</reference>
<dbReference type="EMBL" id="JADOES010000001">
    <property type="protein sequence ID" value="MBT9313984.1"/>
    <property type="molecule type" value="Genomic_DNA"/>
</dbReference>
<dbReference type="RefSeq" id="WP_215607047.1">
    <property type="nucleotide sequence ID" value="NZ_JADOES010000001.1"/>
</dbReference>
<feature type="domain" description="Putative restriction endonuclease" evidence="1">
    <location>
        <begin position="31"/>
        <end position="178"/>
    </location>
</feature>
<comment type="caution">
    <text evidence="2">The sequence shown here is derived from an EMBL/GenBank/DDBJ whole genome shotgun (WGS) entry which is preliminary data.</text>
</comment>
<keyword evidence="2" id="KW-0540">Nuclease</keyword>
<dbReference type="PANTHER" id="PTHR33352">
    <property type="entry name" value="SLR1095 PROTEIN"/>
    <property type="match status" value="1"/>
</dbReference>
<keyword evidence="3" id="KW-1185">Reference proteome</keyword>
<keyword evidence="2" id="KW-0378">Hydrolase</keyword>
<protein>
    <submittedName>
        <fullName evidence="2">Uma2 family endonuclease</fullName>
    </submittedName>
</protein>
<dbReference type="PANTHER" id="PTHR33352:SF3">
    <property type="entry name" value="SLR1612 PROTEIN"/>
    <property type="match status" value="1"/>
</dbReference>
<evidence type="ECO:0000313" key="2">
    <source>
        <dbReference type="EMBL" id="MBT9313984.1"/>
    </source>
</evidence>
<accession>A0A947DCI3</accession>
<dbReference type="SUPFAM" id="SSF52980">
    <property type="entry name" value="Restriction endonuclease-like"/>
    <property type="match status" value="1"/>
</dbReference>
<proteinExistence type="predicted"/>
<evidence type="ECO:0000313" key="3">
    <source>
        <dbReference type="Proteomes" id="UP000717364"/>
    </source>
</evidence>
<dbReference type="InterPro" id="IPR008538">
    <property type="entry name" value="Uma2"/>
</dbReference>
<dbReference type="InterPro" id="IPR011335">
    <property type="entry name" value="Restrct_endonuc-II-like"/>
</dbReference>
<gene>
    <name evidence="2" type="ORF">IXB50_00915</name>
</gene>
<reference evidence="2" key="2">
    <citation type="journal article" date="2021" name="Mar. Drugs">
        <title>Genome Reduction and Secondary Metabolism of the Marine Sponge-Associated Cyanobacterium Leptothoe.</title>
        <authorList>
            <person name="Konstantinou D."/>
            <person name="Popin R.V."/>
            <person name="Fewer D.P."/>
            <person name="Sivonen K."/>
            <person name="Gkelis S."/>
        </authorList>
    </citation>
    <scope>NUCLEOTIDE SEQUENCE</scope>
    <source>
        <strain evidence="2">TAU-MAC 1115</strain>
    </source>
</reference>
<dbReference type="CDD" id="cd06260">
    <property type="entry name" value="DUF820-like"/>
    <property type="match status" value="1"/>
</dbReference>
<dbReference type="Gene3D" id="3.90.1570.10">
    <property type="entry name" value="tt1808, chain A"/>
    <property type="match status" value="1"/>
</dbReference>
<dbReference type="InterPro" id="IPR012296">
    <property type="entry name" value="Nuclease_put_TT1808"/>
</dbReference>
<sequence>MAIIQKLDSVAPGSVIVPPTDLYSDEPTLETDLHLRQMLLLIASLEWLWQDRNNFFVSGNLTVYFSPRQLKSRDFRGPDFFVVLGTERRSRKSWIVWEEEGKYPNIIVEILSESTAKTDRETKKQLYQDTFRTPEYFWFDPDSLEFCGFVLMAGTYQPIELNENGYFWSQQLELYLGLHDSKLRFFTPAGDLVLSPEEAALKEKKRANRLEAKLKELGIDPATL</sequence>